<evidence type="ECO:0000256" key="1">
    <source>
        <dbReference type="ARBA" id="ARBA00022722"/>
    </source>
</evidence>
<dbReference type="Pfam" id="PF12705">
    <property type="entry name" value="PDDEXK_1"/>
    <property type="match status" value="1"/>
</dbReference>
<keyword evidence="10 13" id="KW-0413">Isomerase</keyword>
<dbReference type="EC" id="3.1.-.-" evidence="13"/>
<accession>A0A0L6U299</accession>
<evidence type="ECO:0000256" key="2">
    <source>
        <dbReference type="ARBA" id="ARBA00022741"/>
    </source>
</evidence>
<dbReference type="PROSITE" id="PS51217">
    <property type="entry name" value="UVRD_HELICASE_CTER"/>
    <property type="match status" value="1"/>
</dbReference>
<comment type="caution">
    <text evidence="18">The sequence shown here is derived from an EMBL/GenBank/DDBJ whole genome shotgun (WGS) entry which is preliminary data.</text>
</comment>
<comment type="catalytic activity">
    <reaction evidence="11 13">
        <text>Couples ATP hydrolysis with the unwinding of duplex DNA by translocating in the 3'-5' direction.</text>
        <dbReference type="EC" id="5.6.2.4"/>
    </reaction>
</comment>
<reference evidence="19" key="1">
    <citation type="submission" date="2015-07" db="EMBL/GenBank/DDBJ databases">
        <title>Draft genome sequence of Acetobacterium bakii DSM 8293, a potential psychrophilic chemical producer through syngas fermentation.</title>
        <authorList>
            <person name="Song Y."/>
            <person name="Hwang S."/>
            <person name="Cho B.-K."/>
        </authorList>
    </citation>
    <scope>NUCLEOTIDE SEQUENCE [LARGE SCALE GENOMIC DNA]</scope>
    <source>
        <strain evidence="19">DSM 8239</strain>
    </source>
</reference>
<name>A0A0L6U299_9FIRM</name>
<dbReference type="GO" id="GO:0000724">
    <property type="term" value="P:double-strand break repair via homologous recombination"/>
    <property type="evidence" value="ECO:0007669"/>
    <property type="project" value="UniProtKB-UniRule"/>
</dbReference>
<evidence type="ECO:0000256" key="10">
    <source>
        <dbReference type="ARBA" id="ARBA00023235"/>
    </source>
</evidence>
<keyword evidence="9 13" id="KW-0234">DNA repair</keyword>
<protein>
    <recommendedName>
        <fullName evidence="13">ATP-dependent helicase/nuclease subunit A</fullName>
        <ecNumber evidence="13">3.1.-.-</ecNumber>
        <ecNumber evidence="13">5.6.2.4</ecNumber>
    </recommendedName>
    <alternativeName>
        <fullName evidence="13">ATP-dependent helicase/nuclease AddA</fullName>
    </alternativeName>
    <alternativeName>
        <fullName evidence="13">DNA 3'-5' helicase AddA</fullName>
    </alternativeName>
</protein>
<dbReference type="Pfam" id="PF13361">
    <property type="entry name" value="UvrD_C"/>
    <property type="match status" value="1"/>
</dbReference>
<dbReference type="EC" id="5.6.2.4" evidence="13"/>
<evidence type="ECO:0000256" key="14">
    <source>
        <dbReference type="PROSITE-ProRule" id="PRU00560"/>
    </source>
</evidence>
<evidence type="ECO:0000256" key="7">
    <source>
        <dbReference type="ARBA" id="ARBA00022840"/>
    </source>
</evidence>
<keyword evidence="7 13" id="KW-0067">ATP-binding</keyword>
<dbReference type="GO" id="GO:0005829">
    <property type="term" value="C:cytosol"/>
    <property type="evidence" value="ECO:0007669"/>
    <property type="project" value="TreeGrafter"/>
</dbReference>
<dbReference type="RefSeq" id="WP_050739454.1">
    <property type="nucleotide sequence ID" value="NZ_LGYO01000012.1"/>
</dbReference>
<feature type="binding site" evidence="14">
    <location>
        <begin position="22"/>
        <end position="29"/>
    </location>
    <ligand>
        <name>ATP</name>
        <dbReference type="ChEBI" id="CHEBI:30616"/>
    </ligand>
</feature>
<feature type="domain" description="UvrD-like helicase C-terminal" evidence="17">
    <location>
        <begin position="490"/>
        <end position="777"/>
    </location>
</feature>
<dbReference type="SUPFAM" id="SSF52980">
    <property type="entry name" value="Restriction endonuclease-like"/>
    <property type="match status" value="1"/>
</dbReference>
<sequence>MKWTSDQRDAIEIREKNMLVSAAAGSGKTALLIERIIRIILEEKVGVDELLILTFTRGAAGEMKNRLSQALAKALEDPQNDRSFLLRQMNILGGAAISTLHSFCLWVLRQYFQKGDIDPGFMVGNETEIALMLKETLEELFEEEYQQADNNPDAPFIKLVEKYSGNRNDQGLKDTVESFYRFLVTQPDPEGWCQKSLALFDCDTDSFWTSVWGESLKAVLTAKLIGAWNYAKKAAAASDVPGFEKTHEQMKEELFFIEDLQTQLSNDFSKGLASLESLTYPNYKGSSKVDKALSDTINKEYRTKSKAIIMELQENFLSHLDERIRELNCLKDTMSDLVELTQKFWAAFRAKKAKKNLLDFNDLEQFTLKILRDPVIAKEIQAKYRHVFLDEYQDTNEMQETILQCIVRDNNYFMVGDVKQSIYRFRLADPTIFIKKYESFGQEESVDALVTLSKNFRSAQGVIDGVNAIFKKIMSLNLGEIDYDHRAMLNKGLLAAGPYEKTEIHLLDAQNQAPDYTDAEGEGTEDLTEVEMEARFVAHKIQALVGTPFFDTRQNKERMITYRDFGILMRSAAGRGDVYLKVFSELGIPTYFDGGSNYYESLEINMILNLLNLMDNQHQDMPLLSVMTSPIGGFSTDECTGLRINQPTGFYYEAVEAYRDQENDPLAQKLRVFYDRLDNWRNESKLMPIEDFLWKIYLDSGYYAFVGALPGGEQRQSNLKILLKRAADYKKSTLRGLYQFIRFIENMKKHKQDISPPGILSNADAVVRIMTVHKSKGLEFPIVFLTGTGKRFNKQGNSNQILFHKDLGICPDYVNLEKRFKRSSLAKEVCKAQSNMEMLSEEMRLLYVAMTRAEEKLFIVGTVKKMENEISKWLEEPDDYGLLKASGLLEWVMLGVIGGKGLTDLPPILDLDHFTVYRHDNSPDESDQPPEKTDQEETPRSEPVVTEQPLDPELKAGIFRRLNYVYPEKPGNALPSKMSVTEIKKLRSETLESNRDVQLKKLPQRSEKPKFLEQVSEDFTPSQRGSALHLVMESVNFAPIQKQLKTHGSQAFEAFLNGFFIKEVERLIQTDFLPETLARSLDLSRLVAFYSSPLGIRLLSAPKIKREIPFNYCYQPGKVKAEWADITAKIMVQGIIDCAFIEDGKWVLIDYKTDYFKDTGQRAALINGYEIQVSIYAEALETLTHIPVKEKIIAFITMKENVSI</sequence>
<dbReference type="PANTHER" id="PTHR11070">
    <property type="entry name" value="UVRD / RECB / PCRA DNA HELICASE FAMILY MEMBER"/>
    <property type="match status" value="1"/>
</dbReference>
<evidence type="ECO:0000256" key="4">
    <source>
        <dbReference type="ARBA" id="ARBA00022801"/>
    </source>
</evidence>
<dbReference type="Pfam" id="PF00580">
    <property type="entry name" value="UvrD-helicase"/>
    <property type="match status" value="1"/>
</dbReference>
<evidence type="ECO:0000259" key="17">
    <source>
        <dbReference type="PROSITE" id="PS51217"/>
    </source>
</evidence>
<dbReference type="OrthoDB" id="9810135at2"/>
<dbReference type="InterPro" id="IPR014016">
    <property type="entry name" value="UvrD-like_ATP-bd"/>
</dbReference>
<keyword evidence="5 13" id="KW-0347">Helicase</keyword>
<dbReference type="SUPFAM" id="SSF52540">
    <property type="entry name" value="P-loop containing nucleoside triphosphate hydrolases"/>
    <property type="match status" value="1"/>
</dbReference>
<evidence type="ECO:0000256" key="9">
    <source>
        <dbReference type="ARBA" id="ARBA00023204"/>
    </source>
</evidence>
<evidence type="ECO:0000259" key="16">
    <source>
        <dbReference type="PROSITE" id="PS51198"/>
    </source>
</evidence>
<evidence type="ECO:0000313" key="18">
    <source>
        <dbReference type="EMBL" id="KNZ42462.1"/>
    </source>
</evidence>
<feature type="compositionally biased region" description="Basic and acidic residues" evidence="15">
    <location>
        <begin position="929"/>
        <end position="940"/>
    </location>
</feature>
<keyword evidence="6 13" id="KW-0269">Exonuclease</keyword>
<dbReference type="CDD" id="cd17932">
    <property type="entry name" value="DEXQc_UvrD"/>
    <property type="match status" value="1"/>
</dbReference>
<dbReference type="InterPro" id="IPR011335">
    <property type="entry name" value="Restrct_endonuc-II-like"/>
</dbReference>
<dbReference type="GO" id="GO:0005524">
    <property type="term" value="F:ATP binding"/>
    <property type="evidence" value="ECO:0007669"/>
    <property type="project" value="UniProtKB-UniRule"/>
</dbReference>
<keyword evidence="1 13" id="KW-0540">Nuclease</keyword>
<gene>
    <name evidence="13" type="primary">addA</name>
    <name evidence="18" type="ORF">AKG39_05915</name>
</gene>
<dbReference type="Gene3D" id="1.10.486.10">
    <property type="entry name" value="PCRA, domain 4"/>
    <property type="match status" value="1"/>
</dbReference>
<dbReference type="InterPro" id="IPR014017">
    <property type="entry name" value="DNA_helicase_UvrD-like_C"/>
</dbReference>
<organism evidence="18 19">
    <name type="scientific">Acetobacterium bakii</name>
    <dbReference type="NCBI Taxonomy" id="52689"/>
    <lineage>
        <taxon>Bacteria</taxon>
        <taxon>Bacillati</taxon>
        <taxon>Bacillota</taxon>
        <taxon>Clostridia</taxon>
        <taxon>Eubacteriales</taxon>
        <taxon>Eubacteriaceae</taxon>
        <taxon>Acetobacterium</taxon>
    </lineage>
</organism>
<dbReference type="Proteomes" id="UP000036873">
    <property type="component" value="Unassembled WGS sequence"/>
</dbReference>
<keyword evidence="2 13" id="KW-0547">Nucleotide-binding</keyword>
<dbReference type="Gene3D" id="3.90.320.10">
    <property type="match status" value="1"/>
</dbReference>
<evidence type="ECO:0000256" key="8">
    <source>
        <dbReference type="ARBA" id="ARBA00023125"/>
    </source>
</evidence>
<comment type="cofactor">
    <cofactor evidence="13">
        <name>Mg(2+)</name>
        <dbReference type="ChEBI" id="CHEBI:18420"/>
    </cofactor>
</comment>
<keyword evidence="19" id="KW-1185">Reference proteome</keyword>
<comment type="function">
    <text evidence="13">The heterodimer acts as both an ATP-dependent DNA helicase and an ATP-dependent, dual-direction single-stranded exonuclease. Recognizes the chi site generating a DNA molecule suitable for the initiation of homologous recombination. The AddA nuclease domain is required for chi fragment generation; this subunit has the helicase and 3' -&gt; 5' nuclease activities.</text>
</comment>
<dbReference type="PATRIC" id="fig|52689.4.peg.274"/>
<evidence type="ECO:0000256" key="3">
    <source>
        <dbReference type="ARBA" id="ARBA00022763"/>
    </source>
</evidence>
<dbReference type="STRING" id="52689.AKG39_05915"/>
<keyword evidence="4 13" id="KW-0378">Hydrolase</keyword>
<dbReference type="InterPro" id="IPR038726">
    <property type="entry name" value="PDDEXK_AddAB-type"/>
</dbReference>
<feature type="region of interest" description="Disordered" evidence="15">
    <location>
        <begin position="919"/>
        <end position="950"/>
    </location>
</feature>
<dbReference type="InterPro" id="IPR027417">
    <property type="entry name" value="P-loop_NTPase"/>
</dbReference>
<evidence type="ECO:0000256" key="13">
    <source>
        <dbReference type="HAMAP-Rule" id="MF_01451"/>
    </source>
</evidence>
<comment type="catalytic activity">
    <reaction evidence="12 13">
        <text>ATP + H2O = ADP + phosphate + H(+)</text>
        <dbReference type="Rhea" id="RHEA:13065"/>
        <dbReference type="ChEBI" id="CHEBI:15377"/>
        <dbReference type="ChEBI" id="CHEBI:15378"/>
        <dbReference type="ChEBI" id="CHEBI:30616"/>
        <dbReference type="ChEBI" id="CHEBI:43474"/>
        <dbReference type="ChEBI" id="CHEBI:456216"/>
        <dbReference type="EC" id="5.6.2.4"/>
    </reaction>
</comment>
<dbReference type="GO" id="GO:0043138">
    <property type="term" value="F:3'-5' DNA helicase activity"/>
    <property type="evidence" value="ECO:0007669"/>
    <property type="project" value="UniProtKB-UniRule"/>
</dbReference>
<proteinExistence type="inferred from homology"/>
<dbReference type="InterPro" id="IPR011604">
    <property type="entry name" value="PDDEXK-like_dom_sf"/>
</dbReference>
<evidence type="ECO:0000256" key="15">
    <source>
        <dbReference type="SAM" id="MobiDB-lite"/>
    </source>
</evidence>
<keyword evidence="8 13" id="KW-0238">DNA-binding</keyword>
<dbReference type="GO" id="GO:0016887">
    <property type="term" value="F:ATP hydrolysis activity"/>
    <property type="evidence" value="ECO:0007669"/>
    <property type="project" value="RHEA"/>
</dbReference>
<dbReference type="CDD" id="cd18807">
    <property type="entry name" value="SF1_C_UvrD"/>
    <property type="match status" value="1"/>
</dbReference>
<dbReference type="GO" id="GO:0008408">
    <property type="term" value="F:3'-5' exonuclease activity"/>
    <property type="evidence" value="ECO:0007669"/>
    <property type="project" value="UniProtKB-UniRule"/>
</dbReference>
<dbReference type="InterPro" id="IPR000212">
    <property type="entry name" value="DNA_helicase_UvrD/REP"/>
</dbReference>
<keyword evidence="3 13" id="KW-0227">DNA damage</keyword>
<dbReference type="AlphaFoldDB" id="A0A0L6U299"/>
<feature type="domain" description="UvrD-like helicase ATP-binding" evidence="16">
    <location>
        <begin position="1"/>
        <end position="459"/>
    </location>
</feature>
<dbReference type="HAMAP" id="MF_01451">
    <property type="entry name" value="AddA"/>
    <property type="match status" value="1"/>
</dbReference>
<dbReference type="EMBL" id="LGYO01000012">
    <property type="protein sequence ID" value="KNZ42462.1"/>
    <property type="molecule type" value="Genomic_DNA"/>
</dbReference>
<dbReference type="NCBIfam" id="TIGR02785">
    <property type="entry name" value="addA_Gpos"/>
    <property type="match status" value="1"/>
</dbReference>
<dbReference type="Gene3D" id="3.40.50.300">
    <property type="entry name" value="P-loop containing nucleotide triphosphate hydrolases"/>
    <property type="match status" value="4"/>
</dbReference>
<comment type="similarity">
    <text evidence="13">Belongs to the helicase family. AddA subfamily.</text>
</comment>
<dbReference type="PANTHER" id="PTHR11070:SF48">
    <property type="entry name" value="ATP-DEPENDENT HELICASE_NUCLEASE SUBUNIT A"/>
    <property type="match status" value="1"/>
</dbReference>
<dbReference type="GO" id="GO:0003690">
    <property type="term" value="F:double-stranded DNA binding"/>
    <property type="evidence" value="ECO:0007669"/>
    <property type="project" value="UniProtKB-UniRule"/>
</dbReference>
<evidence type="ECO:0000256" key="6">
    <source>
        <dbReference type="ARBA" id="ARBA00022839"/>
    </source>
</evidence>
<dbReference type="GO" id="GO:0033202">
    <property type="term" value="C:DNA helicase complex"/>
    <property type="evidence" value="ECO:0007669"/>
    <property type="project" value="TreeGrafter"/>
</dbReference>
<evidence type="ECO:0000256" key="11">
    <source>
        <dbReference type="ARBA" id="ARBA00034617"/>
    </source>
</evidence>
<evidence type="ECO:0000256" key="5">
    <source>
        <dbReference type="ARBA" id="ARBA00022806"/>
    </source>
</evidence>
<evidence type="ECO:0000313" key="19">
    <source>
        <dbReference type="Proteomes" id="UP000036873"/>
    </source>
</evidence>
<dbReference type="PROSITE" id="PS51198">
    <property type="entry name" value="UVRD_HELICASE_ATP_BIND"/>
    <property type="match status" value="1"/>
</dbReference>
<evidence type="ECO:0000256" key="12">
    <source>
        <dbReference type="ARBA" id="ARBA00048988"/>
    </source>
</evidence>
<comment type="subunit">
    <text evidence="13">Heterodimer of AddA and AddB/RexB.</text>
</comment>
<dbReference type="InterPro" id="IPR014152">
    <property type="entry name" value="AddA"/>
</dbReference>